<proteinExistence type="inferred from homology"/>
<accession>A0AAV7UIM6</accession>
<keyword evidence="5" id="KW-1185">Reference proteome</keyword>
<protein>
    <submittedName>
        <fullName evidence="4">Uncharacterized protein</fullName>
    </submittedName>
</protein>
<feature type="region of interest" description="Disordered" evidence="3">
    <location>
        <begin position="99"/>
        <end position="132"/>
    </location>
</feature>
<dbReference type="Pfam" id="PF13899">
    <property type="entry name" value="Thioredoxin_7"/>
    <property type="match status" value="1"/>
</dbReference>
<dbReference type="GO" id="GO:0002162">
    <property type="term" value="F:dystroglycan binding"/>
    <property type="evidence" value="ECO:0007669"/>
    <property type="project" value="TreeGrafter"/>
</dbReference>
<dbReference type="EMBL" id="JANPWB010000005">
    <property type="protein sequence ID" value="KAJ1187839.1"/>
    <property type="molecule type" value="Genomic_DNA"/>
</dbReference>
<dbReference type="Gene3D" id="3.40.30.10">
    <property type="entry name" value="Glutaredoxin"/>
    <property type="match status" value="1"/>
</dbReference>
<reference evidence="4" key="1">
    <citation type="journal article" date="2022" name="bioRxiv">
        <title>Sequencing and chromosome-scale assembly of the giantPleurodeles waltlgenome.</title>
        <authorList>
            <person name="Brown T."/>
            <person name="Elewa A."/>
            <person name="Iarovenko S."/>
            <person name="Subramanian E."/>
            <person name="Araus A.J."/>
            <person name="Petzold A."/>
            <person name="Susuki M."/>
            <person name="Suzuki K.-i.T."/>
            <person name="Hayashi T."/>
            <person name="Toyoda A."/>
            <person name="Oliveira C."/>
            <person name="Osipova E."/>
            <person name="Leigh N.D."/>
            <person name="Simon A."/>
            <person name="Yun M.H."/>
        </authorList>
    </citation>
    <scope>NUCLEOTIDE SEQUENCE</scope>
    <source>
        <strain evidence="4">20211129_DDA</strain>
        <tissue evidence="4">Liver</tissue>
    </source>
</reference>
<name>A0AAV7UIM6_PLEWA</name>
<comment type="similarity">
    <text evidence="2">Belongs to the AGR family.</text>
</comment>
<dbReference type="PANTHER" id="PTHR15337">
    <property type="entry name" value="ANTERIOR GRADIENT PROTEIN-RELATED"/>
    <property type="match status" value="1"/>
</dbReference>
<dbReference type="InterPro" id="IPR051099">
    <property type="entry name" value="AGR/TXD"/>
</dbReference>
<dbReference type="Proteomes" id="UP001066276">
    <property type="component" value="Chromosome 3_1"/>
</dbReference>
<dbReference type="GO" id="GO:0005783">
    <property type="term" value="C:endoplasmic reticulum"/>
    <property type="evidence" value="ECO:0007669"/>
    <property type="project" value="TreeGrafter"/>
</dbReference>
<sequence length="268" mass="29906">MHRYGRGGRAVLLIQRKVWAQRWVRSLAGPGCPGLKADVGLWTAESIKTQLASAPSPVADTLGRVLTEQRPEHRREAMQLSLTLCCLLMVVALGEAATRKPKMSPGADVNTQGKTELPTEKKDPEDTNRVTTPQTLARGWGDEIEWVQTYEEALAKTKTTKKPLMVIHHLEECPYSQALKKAFAADPLVQKLAQEDFVMLNVVHPIPDTNLAPDGQYVPRIMFIDPSLTVRTDIAGRYGNRLYAYESEDIPELITSMRKAKVLLHTEL</sequence>
<evidence type="ECO:0000313" key="4">
    <source>
        <dbReference type="EMBL" id="KAJ1187839.1"/>
    </source>
</evidence>
<gene>
    <name evidence="4" type="ORF">NDU88_004607</name>
</gene>
<dbReference type="SUPFAM" id="SSF52833">
    <property type="entry name" value="Thioredoxin-like"/>
    <property type="match status" value="1"/>
</dbReference>
<feature type="compositionally biased region" description="Basic and acidic residues" evidence="3">
    <location>
        <begin position="117"/>
        <end position="128"/>
    </location>
</feature>
<organism evidence="4 5">
    <name type="scientific">Pleurodeles waltl</name>
    <name type="common">Iberian ribbed newt</name>
    <dbReference type="NCBI Taxonomy" id="8319"/>
    <lineage>
        <taxon>Eukaryota</taxon>
        <taxon>Metazoa</taxon>
        <taxon>Chordata</taxon>
        <taxon>Craniata</taxon>
        <taxon>Vertebrata</taxon>
        <taxon>Euteleostomi</taxon>
        <taxon>Amphibia</taxon>
        <taxon>Batrachia</taxon>
        <taxon>Caudata</taxon>
        <taxon>Salamandroidea</taxon>
        <taxon>Salamandridae</taxon>
        <taxon>Pleurodelinae</taxon>
        <taxon>Pleurodeles</taxon>
    </lineage>
</organism>
<dbReference type="AlphaFoldDB" id="A0AAV7UIM6"/>
<evidence type="ECO:0000313" key="5">
    <source>
        <dbReference type="Proteomes" id="UP001066276"/>
    </source>
</evidence>
<dbReference type="PANTHER" id="PTHR15337:SF24">
    <property type="entry name" value="ANTERIOR GRADIENT PROTEIN 1"/>
    <property type="match status" value="1"/>
</dbReference>
<evidence type="ECO:0000256" key="1">
    <source>
        <dbReference type="ARBA" id="ARBA00022729"/>
    </source>
</evidence>
<comment type="caution">
    <text evidence="4">The sequence shown here is derived from an EMBL/GenBank/DDBJ whole genome shotgun (WGS) entry which is preliminary data.</text>
</comment>
<keyword evidence="1" id="KW-0732">Signal</keyword>
<evidence type="ECO:0000256" key="3">
    <source>
        <dbReference type="SAM" id="MobiDB-lite"/>
    </source>
</evidence>
<dbReference type="FunFam" id="3.40.30.10:FF:000036">
    <property type="entry name" value="anterior gradient protein 2 homolog"/>
    <property type="match status" value="1"/>
</dbReference>
<evidence type="ECO:0000256" key="2">
    <source>
        <dbReference type="ARBA" id="ARBA00038124"/>
    </source>
</evidence>
<dbReference type="InterPro" id="IPR036249">
    <property type="entry name" value="Thioredoxin-like_sf"/>
</dbReference>